<dbReference type="InterPro" id="IPR000490">
    <property type="entry name" value="Glyco_hydro_17"/>
</dbReference>
<keyword evidence="5" id="KW-0378">Hydrolase</keyword>
<dbReference type="InterPro" id="IPR044965">
    <property type="entry name" value="Glyco_hydro_17_plant"/>
</dbReference>
<dbReference type="PANTHER" id="PTHR32227">
    <property type="entry name" value="GLUCAN ENDO-1,3-BETA-GLUCOSIDASE BG1-RELATED-RELATED"/>
    <property type="match status" value="1"/>
</dbReference>
<feature type="chain" id="PRO_5014120736" description="glucan endo-1,3-beta-D-glucosidase" evidence="8">
    <location>
        <begin position="29"/>
        <end position="391"/>
    </location>
</feature>
<keyword evidence="4 8" id="KW-0732">Signal</keyword>
<feature type="signal peptide" evidence="8">
    <location>
        <begin position="1"/>
        <end position="28"/>
    </location>
</feature>
<evidence type="ECO:0000256" key="3">
    <source>
        <dbReference type="ARBA" id="ARBA00012780"/>
    </source>
</evidence>
<dbReference type="STRING" id="1088818.A0A2I0B9F0"/>
<evidence type="ECO:0000313" key="9">
    <source>
        <dbReference type="EMBL" id="PKA64434.1"/>
    </source>
</evidence>
<evidence type="ECO:0000313" key="10">
    <source>
        <dbReference type="Proteomes" id="UP000236161"/>
    </source>
</evidence>
<proteinExistence type="inferred from homology"/>
<dbReference type="OrthoDB" id="77201at2759"/>
<dbReference type="EC" id="3.2.1.39" evidence="3"/>
<comment type="catalytic activity">
    <reaction evidence="1">
        <text>Hydrolysis of (1-&gt;3)-beta-D-glucosidic linkages in (1-&gt;3)-beta-D-glucans.</text>
        <dbReference type="EC" id="3.2.1.39"/>
    </reaction>
</comment>
<evidence type="ECO:0000256" key="6">
    <source>
        <dbReference type="ARBA" id="ARBA00023295"/>
    </source>
</evidence>
<sequence length="391" mass="42654">MAAFFFKLRSISIFLIFFFLLFSVSCNAAALGINYGQVANDLPSPDQVLRLLASLKVAKVRIYDTNPLVLSAFSDSGIDLIITAPNDAVAQLAVPAQALQWVSSNIVPYLPGTKISCIAVGNEVFTTGDPALMASLVPAMAGLRQALVRLGLDSVIHVSTANSLAVLSDSYPPSLGSFKPELTGLLAPLLRFLAETGSPFLINAYPYFAYRDDPQRIPLDFVLFSSGEVIDPNTGLRYDNMLYAQVDAVIFAISRFGFGKIEVRVSETGWPSKGDDDEIGATVENARIYNRNLVARQLENEGTPARPAVRLEVYLFALFNEDLKPGPTSERNYGLYRPDGTMAYNVGLSPAATSTASVSTLNSSAPQVRWYALLVCHMYENYWSKISNINY</sequence>
<dbReference type="SUPFAM" id="SSF51445">
    <property type="entry name" value="(Trans)glycosidases"/>
    <property type="match status" value="1"/>
</dbReference>
<dbReference type="InterPro" id="IPR017853">
    <property type="entry name" value="GH"/>
</dbReference>
<evidence type="ECO:0000256" key="7">
    <source>
        <dbReference type="RuleBase" id="RU004335"/>
    </source>
</evidence>
<dbReference type="Gene3D" id="3.20.20.80">
    <property type="entry name" value="Glycosidases"/>
    <property type="match status" value="1"/>
</dbReference>
<organism evidence="9 10">
    <name type="scientific">Apostasia shenzhenica</name>
    <dbReference type="NCBI Taxonomy" id="1088818"/>
    <lineage>
        <taxon>Eukaryota</taxon>
        <taxon>Viridiplantae</taxon>
        <taxon>Streptophyta</taxon>
        <taxon>Embryophyta</taxon>
        <taxon>Tracheophyta</taxon>
        <taxon>Spermatophyta</taxon>
        <taxon>Magnoliopsida</taxon>
        <taxon>Liliopsida</taxon>
        <taxon>Asparagales</taxon>
        <taxon>Orchidaceae</taxon>
        <taxon>Apostasioideae</taxon>
        <taxon>Apostasia</taxon>
    </lineage>
</organism>
<dbReference type="GO" id="GO:0005975">
    <property type="term" value="P:carbohydrate metabolic process"/>
    <property type="evidence" value="ECO:0007669"/>
    <property type="project" value="InterPro"/>
</dbReference>
<dbReference type="EMBL" id="KZ451903">
    <property type="protein sequence ID" value="PKA64434.1"/>
    <property type="molecule type" value="Genomic_DNA"/>
</dbReference>
<evidence type="ECO:0000256" key="2">
    <source>
        <dbReference type="ARBA" id="ARBA00008773"/>
    </source>
</evidence>
<keyword evidence="6" id="KW-0326">Glycosidase</keyword>
<dbReference type="FunFam" id="3.20.20.80:FF:000005">
    <property type="entry name" value="Glucan endo-1,3-beta-glucosidase 14"/>
    <property type="match status" value="1"/>
</dbReference>
<gene>
    <name evidence="9" type="ORF">AXF42_Ash007179</name>
</gene>
<dbReference type="PROSITE" id="PS51257">
    <property type="entry name" value="PROKAR_LIPOPROTEIN"/>
    <property type="match status" value="1"/>
</dbReference>
<evidence type="ECO:0000256" key="5">
    <source>
        <dbReference type="ARBA" id="ARBA00022801"/>
    </source>
</evidence>
<evidence type="ECO:0000256" key="1">
    <source>
        <dbReference type="ARBA" id="ARBA00000382"/>
    </source>
</evidence>
<dbReference type="Proteomes" id="UP000236161">
    <property type="component" value="Unassembled WGS sequence"/>
</dbReference>
<protein>
    <recommendedName>
        <fullName evidence="3">glucan endo-1,3-beta-D-glucosidase</fullName>
        <ecNumber evidence="3">3.2.1.39</ecNumber>
    </recommendedName>
</protein>
<reference evidence="9 10" key="1">
    <citation type="journal article" date="2017" name="Nature">
        <title>The Apostasia genome and the evolution of orchids.</title>
        <authorList>
            <person name="Zhang G.Q."/>
            <person name="Liu K.W."/>
            <person name="Li Z."/>
            <person name="Lohaus R."/>
            <person name="Hsiao Y.Y."/>
            <person name="Niu S.C."/>
            <person name="Wang J.Y."/>
            <person name="Lin Y.C."/>
            <person name="Xu Q."/>
            <person name="Chen L.J."/>
            <person name="Yoshida K."/>
            <person name="Fujiwara S."/>
            <person name="Wang Z.W."/>
            <person name="Zhang Y.Q."/>
            <person name="Mitsuda N."/>
            <person name="Wang M."/>
            <person name="Liu G.H."/>
            <person name="Pecoraro L."/>
            <person name="Huang H.X."/>
            <person name="Xiao X.J."/>
            <person name="Lin M."/>
            <person name="Wu X.Y."/>
            <person name="Wu W.L."/>
            <person name="Chen Y.Y."/>
            <person name="Chang S.B."/>
            <person name="Sakamoto S."/>
            <person name="Ohme-Takagi M."/>
            <person name="Yagi M."/>
            <person name="Zeng S.J."/>
            <person name="Shen C.Y."/>
            <person name="Yeh C.M."/>
            <person name="Luo Y.B."/>
            <person name="Tsai W.C."/>
            <person name="Van de Peer Y."/>
            <person name="Liu Z.J."/>
        </authorList>
    </citation>
    <scope>NUCLEOTIDE SEQUENCE [LARGE SCALE GENOMIC DNA]</scope>
    <source>
        <strain evidence="10">cv. Shenzhen</strain>
        <tissue evidence="9">Stem</tissue>
    </source>
</reference>
<evidence type="ECO:0000256" key="4">
    <source>
        <dbReference type="ARBA" id="ARBA00022729"/>
    </source>
</evidence>
<dbReference type="Pfam" id="PF00332">
    <property type="entry name" value="Glyco_hydro_17"/>
    <property type="match status" value="1"/>
</dbReference>
<dbReference type="GO" id="GO:0042973">
    <property type="term" value="F:glucan endo-1,3-beta-D-glucosidase activity"/>
    <property type="evidence" value="ECO:0007669"/>
    <property type="project" value="UniProtKB-EC"/>
</dbReference>
<name>A0A2I0B9F0_9ASPA</name>
<dbReference type="AlphaFoldDB" id="A0A2I0B9F0"/>
<comment type="similarity">
    <text evidence="2 7">Belongs to the glycosyl hydrolase 17 family.</text>
</comment>
<evidence type="ECO:0000256" key="8">
    <source>
        <dbReference type="SAM" id="SignalP"/>
    </source>
</evidence>
<accession>A0A2I0B9F0</accession>
<keyword evidence="10" id="KW-1185">Reference proteome</keyword>